<dbReference type="InterPro" id="IPR011701">
    <property type="entry name" value="MFS"/>
</dbReference>
<dbReference type="GO" id="GO:0061513">
    <property type="term" value="F:glucose 6-phosphate:phosphate antiporter activity"/>
    <property type="evidence" value="ECO:0007669"/>
    <property type="project" value="TreeGrafter"/>
</dbReference>
<evidence type="ECO:0000256" key="6">
    <source>
        <dbReference type="SAM" id="Phobius"/>
    </source>
</evidence>
<dbReference type="InterPro" id="IPR021159">
    <property type="entry name" value="Sugar-P_transporter_CS"/>
</dbReference>
<feature type="domain" description="Major facilitator superfamily (MFS) profile" evidence="7">
    <location>
        <begin position="31"/>
        <end position="436"/>
    </location>
</feature>
<dbReference type="GO" id="GO:0012505">
    <property type="term" value="C:endomembrane system"/>
    <property type="evidence" value="ECO:0007669"/>
    <property type="project" value="UniProtKB-SubCell"/>
</dbReference>
<dbReference type="AlphaFoldDB" id="A0A1Q9GG36"/>
<dbReference type="PROSITE" id="PS00942">
    <property type="entry name" value="GLPT"/>
    <property type="match status" value="1"/>
</dbReference>
<feature type="transmembrane region" description="Helical" evidence="6">
    <location>
        <begin position="344"/>
        <end position="366"/>
    </location>
</feature>
<keyword evidence="3 6" id="KW-0812">Transmembrane</keyword>
<comment type="similarity">
    <text evidence="2">Belongs to the major facilitator superfamily. Organophosphate:Pi antiporter (OPA) (TC 2.A.1.4) family.</text>
</comment>
<dbReference type="OrthoDB" id="9766638at2"/>
<evidence type="ECO:0000256" key="3">
    <source>
        <dbReference type="ARBA" id="ARBA00022692"/>
    </source>
</evidence>
<comment type="subcellular location">
    <subcellularLocation>
        <location evidence="1">Endomembrane system</location>
        <topology evidence="1">Multi-pass membrane protein</topology>
    </subcellularLocation>
</comment>
<dbReference type="GO" id="GO:0005886">
    <property type="term" value="C:plasma membrane"/>
    <property type="evidence" value="ECO:0007669"/>
    <property type="project" value="TreeGrafter"/>
</dbReference>
<dbReference type="NCBIfam" id="NF008661">
    <property type="entry name" value="PRK11663.1"/>
    <property type="match status" value="1"/>
</dbReference>
<evidence type="ECO:0000256" key="1">
    <source>
        <dbReference type="ARBA" id="ARBA00004127"/>
    </source>
</evidence>
<dbReference type="InterPro" id="IPR020846">
    <property type="entry name" value="MFS_dom"/>
</dbReference>
<comment type="caution">
    <text evidence="8">The sequence shown here is derived from an EMBL/GenBank/DDBJ whole genome shotgun (WGS) entry which is preliminary data.</text>
</comment>
<feature type="transmembrane region" description="Helical" evidence="6">
    <location>
        <begin position="27"/>
        <end position="45"/>
    </location>
</feature>
<dbReference type="PIRSF" id="PIRSF002808">
    <property type="entry name" value="Hexose_phosphate_transp"/>
    <property type="match status" value="1"/>
</dbReference>
<dbReference type="Gene3D" id="1.20.1250.20">
    <property type="entry name" value="MFS general substrate transporter like domains"/>
    <property type="match status" value="2"/>
</dbReference>
<feature type="transmembrane region" description="Helical" evidence="6">
    <location>
        <begin position="406"/>
        <end position="431"/>
    </location>
</feature>
<dbReference type="InterPro" id="IPR051337">
    <property type="entry name" value="OPA_Antiporter"/>
</dbReference>
<keyword evidence="5 6" id="KW-0472">Membrane</keyword>
<feature type="transmembrane region" description="Helical" evidence="6">
    <location>
        <begin position="156"/>
        <end position="177"/>
    </location>
</feature>
<dbReference type="EMBL" id="MJIL01000087">
    <property type="protein sequence ID" value="OLQ73358.1"/>
    <property type="molecule type" value="Genomic_DNA"/>
</dbReference>
<evidence type="ECO:0000313" key="9">
    <source>
        <dbReference type="Proteomes" id="UP000186905"/>
    </source>
</evidence>
<name>A0A1Q9GG36_9GAMM</name>
<keyword evidence="9" id="KW-1185">Reference proteome</keyword>
<dbReference type="RefSeq" id="WP_075766453.1">
    <property type="nucleotide sequence ID" value="NZ_MJIL01000087.1"/>
</dbReference>
<dbReference type="InterPro" id="IPR036259">
    <property type="entry name" value="MFS_trans_sf"/>
</dbReference>
<evidence type="ECO:0000256" key="5">
    <source>
        <dbReference type="ARBA" id="ARBA00023136"/>
    </source>
</evidence>
<dbReference type="SUPFAM" id="SSF103473">
    <property type="entry name" value="MFS general substrate transporter"/>
    <property type="match status" value="1"/>
</dbReference>
<feature type="transmembrane region" description="Helical" evidence="6">
    <location>
        <begin position="65"/>
        <end position="84"/>
    </location>
</feature>
<gene>
    <name evidence="8" type="ORF">BIT28_21770</name>
</gene>
<evidence type="ECO:0000256" key="2">
    <source>
        <dbReference type="ARBA" id="ARBA00009598"/>
    </source>
</evidence>
<dbReference type="STRING" id="1903952.BIT28_21770"/>
<sequence length="448" mass="49686">MLGYLKSPQSAPTVTDTKQVDEMYRHWRFHIMFTMYIGYAVFYFTRKSFNYALPAMIADLGIDKADIGMIGTLFYITYGCSKFLSGIISDRSNPRYFMGIGLIATGVINILFGFSSSLLVMTSLWVLNAWFQGWGWPPCSKLMTTWYSRSERGLWWSLWSTAHNVGGALIPLLVGFLTLHYSWRYGFIIPGLIAVVIGLVLCWRLRDKPVTLGLPTVGRWRKDSLELAQENEGRGLSHSDILSKYVLSNKYIWLLAFSYVLVYIVRTAVNDWGNLYLTEQHGYSLITANTTLSLFEVGGFVGSLVAGWGSDRLFGGNRGPMNLIFSIGIFLSVAALWLMPITGFVLQAGCFFTIGFFVFGPQMLIGMAAAECSHKNSAGAATGFVGLFAYMGAALAGYPLALVMEYYHWSGFFTVISAAAAVVGLLLLPFLKAQETEGKETASYEAAR</sequence>
<proteinExistence type="inferred from homology"/>
<feature type="transmembrane region" description="Helical" evidence="6">
    <location>
        <begin position="378"/>
        <end position="400"/>
    </location>
</feature>
<dbReference type="PANTHER" id="PTHR43826:SF3">
    <property type="entry name" value="GLUCOSE-6-PHOSPHATE EXCHANGER SLC37A4"/>
    <property type="match status" value="1"/>
</dbReference>
<dbReference type="NCBIfam" id="TIGR00881">
    <property type="entry name" value="2A0104"/>
    <property type="match status" value="1"/>
</dbReference>
<feature type="transmembrane region" description="Helical" evidence="6">
    <location>
        <begin position="96"/>
        <end position="112"/>
    </location>
</feature>
<feature type="transmembrane region" description="Helical" evidence="6">
    <location>
        <begin position="183"/>
        <end position="203"/>
    </location>
</feature>
<dbReference type="GO" id="GO:0035435">
    <property type="term" value="P:phosphate ion transmembrane transport"/>
    <property type="evidence" value="ECO:0007669"/>
    <property type="project" value="TreeGrafter"/>
</dbReference>
<dbReference type="InterPro" id="IPR000849">
    <property type="entry name" value="Sugar_P_transporter"/>
</dbReference>
<accession>A0A1Q9GG36</accession>
<evidence type="ECO:0000256" key="4">
    <source>
        <dbReference type="ARBA" id="ARBA00022989"/>
    </source>
</evidence>
<feature type="transmembrane region" description="Helical" evidence="6">
    <location>
        <begin position="320"/>
        <end position="338"/>
    </location>
</feature>
<evidence type="ECO:0000313" key="8">
    <source>
        <dbReference type="EMBL" id="OLQ73358.1"/>
    </source>
</evidence>
<dbReference type="Pfam" id="PF07690">
    <property type="entry name" value="MFS_1"/>
    <property type="match status" value="1"/>
</dbReference>
<dbReference type="CDD" id="cd17488">
    <property type="entry name" value="MFS_UhpC"/>
    <property type="match status" value="1"/>
</dbReference>
<dbReference type="PROSITE" id="PS50850">
    <property type="entry name" value="MFS"/>
    <property type="match status" value="1"/>
</dbReference>
<feature type="transmembrane region" description="Helical" evidence="6">
    <location>
        <begin position="251"/>
        <end position="269"/>
    </location>
</feature>
<evidence type="ECO:0000259" key="7">
    <source>
        <dbReference type="PROSITE" id="PS50850"/>
    </source>
</evidence>
<keyword evidence="4 6" id="KW-1133">Transmembrane helix</keyword>
<dbReference type="PANTHER" id="PTHR43826">
    <property type="entry name" value="GLUCOSE-6-PHOSPHATE EXCHANGER SLC37A4"/>
    <property type="match status" value="1"/>
</dbReference>
<protein>
    <submittedName>
        <fullName evidence="8">Regulatory protein UhpC</fullName>
    </submittedName>
</protein>
<dbReference type="Proteomes" id="UP000186905">
    <property type="component" value="Unassembled WGS sequence"/>
</dbReference>
<feature type="transmembrane region" description="Helical" evidence="6">
    <location>
        <begin position="281"/>
        <end position="308"/>
    </location>
</feature>
<organism evidence="8 9">
    <name type="scientific">Photobacterium proteolyticum</name>
    <dbReference type="NCBI Taxonomy" id="1903952"/>
    <lineage>
        <taxon>Bacteria</taxon>
        <taxon>Pseudomonadati</taxon>
        <taxon>Pseudomonadota</taxon>
        <taxon>Gammaproteobacteria</taxon>
        <taxon>Vibrionales</taxon>
        <taxon>Vibrionaceae</taxon>
        <taxon>Photobacterium</taxon>
    </lineage>
</organism>
<reference evidence="8 9" key="1">
    <citation type="submission" date="2016-09" db="EMBL/GenBank/DDBJ databases">
        <title>Photobacterium proteolyticum sp. nov. a protease producing bacterium isolated from ocean sediments of Laizhou Bay.</title>
        <authorList>
            <person name="Li Y."/>
        </authorList>
    </citation>
    <scope>NUCLEOTIDE SEQUENCE [LARGE SCALE GENOMIC DNA]</scope>
    <source>
        <strain evidence="8 9">13-12</strain>
    </source>
</reference>